<protein>
    <submittedName>
        <fullName evidence="1">Uncharacterized protein</fullName>
    </submittedName>
</protein>
<keyword evidence="2" id="KW-1185">Reference proteome</keyword>
<gene>
    <name evidence="1" type="ORF">XNOV1_A013088</name>
</gene>
<evidence type="ECO:0000313" key="1">
    <source>
        <dbReference type="EMBL" id="CAJ1081684.1"/>
    </source>
</evidence>
<sequence length="91" mass="9898">MADDSGPPYTTTTSQTVSTLTKLHCSITLSPTEVEVSPAADRFYTPTTTDLSYVEKKRTSASPFKPLQLKNSTPTDVASQYATMCNIFLLS</sequence>
<dbReference type="AlphaFoldDB" id="A0AAV1HA83"/>
<proteinExistence type="predicted"/>
<name>A0AAV1HA83_XYRNO</name>
<dbReference type="EMBL" id="OY660883">
    <property type="protein sequence ID" value="CAJ1081684.1"/>
    <property type="molecule type" value="Genomic_DNA"/>
</dbReference>
<organism evidence="1 2">
    <name type="scientific">Xyrichtys novacula</name>
    <name type="common">Pearly razorfish</name>
    <name type="synonym">Hemipteronotus novacula</name>
    <dbReference type="NCBI Taxonomy" id="13765"/>
    <lineage>
        <taxon>Eukaryota</taxon>
        <taxon>Metazoa</taxon>
        <taxon>Chordata</taxon>
        <taxon>Craniata</taxon>
        <taxon>Vertebrata</taxon>
        <taxon>Euteleostomi</taxon>
        <taxon>Actinopterygii</taxon>
        <taxon>Neopterygii</taxon>
        <taxon>Teleostei</taxon>
        <taxon>Neoteleostei</taxon>
        <taxon>Acanthomorphata</taxon>
        <taxon>Eupercaria</taxon>
        <taxon>Labriformes</taxon>
        <taxon>Labridae</taxon>
        <taxon>Xyrichtys</taxon>
    </lineage>
</organism>
<dbReference type="Proteomes" id="UP001178508">
    <property type="component" value="Chromosome 20"/>
</dbReference>
<reference evidence="1" key="1">
    <citation type="submission" date="2023-08" db="EMBL/GenBank/DDBJ databases">
        <authorList>
            <person name="Alioto T."/>
            <person name="Alioto T."/>
            <person name="Gomez Garrido J."/>
        </authorList>
    </citation>
    <scope>NUCLEOTIDE SEQUENCE</scope>
</reference>
<evidence type="ECO:0000313" key="2">
    <source>
        <dbReference type="Proteomes" id="UP001178508"/>
    </source>
</evidence>
<accession>A0AAV1HA83</accession>